<evidence type="ECO:0000313" key="5">
    <source>
        <dbReference type="Proteomes" id="UP001356170"/>
    </source>
</evidence>
<dbReference type="Proteomes" id="UP001356170">
    <property type="component" value="Unassembled WGS sequence"/>
</dbReference>
<feature type="signal peptide" evidence="3">
    <location>
        <begin position="1"/>
        <end position="27"/>
    </location>
</feature>
<protein>
    <submittedName>
        <fullName evidence="4">TolC family protein</fullName>
    </submittedName>
</protein>
<evidence type="ECO:0000256" key="1">
    <source>
        <dbReference type="ARBA" id="ARBA00007613"/>
    </source>
</evidence>
<dbReference type="SUPFAM" id="SSF56954">
    <property type="entry name" value="Outer membrane efflux proteins (OEP)"/>
    <property type="match status" value="1"/>
</dbReference>
<sequence>MNVFQRQLPSAAAWSLMLLCITGPLSAQPMNVVAPTYESLLQQLETFPSQRETAALYEASLGRLDQSKTISNPVLTLEVDNFLGTGERKGFGGSETTLSATQPIENPSKRRARIAVAGAQVDATANRGEDSRWRAAARLAQAYVDAEAAIARHALATEGMSLAEAETRAVAALVREGREAKFREIQAQSELASVRSQLDEASANRAIALARLAAIVMRDQPIEALGSSLLNLSPSHLSDGTTESPQIRIARAETLVADKQVTFEKRRAMPDFSVTLGLRHFANERDAALVAGVGITIPIFDRNTGNIRAAAAELRAAEARLAAVELEVRAEKVAADAAMFASQSRVNAARVSVSTAREAYRLSRIGVDAGRISQLELRASRAALVSALRSEVDAKLARANAEIQLAQIEGRLPFGVQR</sequence>
<comment type="similarity">
    <text evidence="1">Belongs to the outer membrane factor (OMF) (TC 1.B.17) family.</text>
</comment>
<dbReference type="InterPro" id="IPR010131">
    <property type="entry name" value="MdtP/NodT-like"/>
</dbReference>
<gene>
    <name evidence="4" type="ORF">V3390_02035</name>
</gene>
<dbReference type="InterPro" id="IPR003423">
    <property type="entry name" value="OMP_efflux"/>
</dbReference>
<accession>A0ABU7UWR6</accession>
<keyword evidence="5" id="KW-1185">Reference proteome</keyword>
<keyword evidence="3" id="KW-0732">Signal</keyword>
<feature type="coiled-coil region" evidence="2">
    <location>
        <begin position="307"/>
        <end position="334"/>
    </location>
</feature>
<dbReference type="PANTHER" id="PTHR30203:SF24">
    <property type="entry name" value="BLR4935 PROTEIN"/>
    <property type="match status" value="1"/>
</dbReference>
<feature type="chain" id="PRO_5045530569" evidence="3">
    <location>
        <begin position="28"/>
        <end position="418"/>
    </location>
</feature>
<dbReference type="RefSeq" id="WP_331703166.1">
    <property type="nucleotide sequence ID" value="NZ_JAZHBO010000001.1"/>
</dbReference>
<comment type="caution">
    <text evidence="4">The sequence shown here is derived from an EMBL/GenBank/DDBJ whole genome shotgun (WGS) entry which is preliminary data.</text>
</comment>
<name>A0ABU7UWR6_9GAMM</name>
<reference evidence="4 5" key="1">
    <citation type="submission" date="2024-01" db="EMBL/GenBank/DDBJ databases">
        <title>Novel species of the genus Luteimonas isolated from rivers.</title>
        <authorList>
            <person name="Lu H."/>
        </authorList>
    </citation>
    <scope>NUCLEOTIDE SEQUENCE [LARGE SCALE GENOMIC DNA]</scope>
    <source>
        <strain evidence="4 5">FXH3W</strain>
    </source>
</reference>
<dbReference type="PANTHER" id="PTHR30203">
    <property type="entry name" value="OUTER MEMBRANE CATION EFFLUX PROTEIN"/>
    <property type="match status" value="1"/>
</dbReference>
<dbReference type="Gene3D" id="1.20.1600.10">
    <property type="entry name" value="Outer membrane efflux proteins (OEP)"/>
    <property type="match status" value="1"/>
</dbReference>
<evidence type="ECO:0000256" key="3">
    <source>
        <dbReference type="SAM" id="SignalP"/>
    </source>
</evidence>
<dbReference type="Pfam" id="PF02321">
    <property type="entry name" value="OEP"/>
    <property type="match status" value="2"/>
</dbReference>
<keyword evidence="2" id="KW-0175">Coiled coil</keyword>
<evidence type="ECO:0000313" key="4">
    <source>
        <dbReference type="EMBL" id="MEF2155020.1"/>
    </source>
</evidence>
<organism evidence="4 5">
    <name type="scientific">Aquilutibacter rugosus</name>
    <dbReference type="NCBI Taxonomy" id="3115820"/>
    <lineage>
        <taxon>Bacteria</taxon>
        <taxon>Pseudomonadati</taxon>
        <taxon>Pseudomonadota</taxon>
        <taxon>Gammaproteobacteria</taxon>
        <taxon>Lysobacterales</taxon>
        <taxon>Lysobacteraceae</taxon>
        <taxon>Aquilutibacter</taxon>
    </lineage>
</organism>
<proteinExistence type="inferred from homology"/>
<evidence type="ECO:0000256" key="2">
    <source>
        <dbReference type="SAM" id="Coils"/>
    </source>
</evidence>
<dbReference type="EMBL" id="JAZHBO010000001">
    <property type="protein sequence ID" value="MEF2155020.1"/>
    <property type="molecule type" value="Genomic_DNA"/>
</dbReference>